<accession>A0AAV4QA27</accession>
<gene>
    <name evidence="2" type="primary">PCLO_0</name>
    <name evidence="2" type="ORF">CEXT_542481</name>
</gene>
<comment type="caution">
    <text evidence="2">The sequence shown here is derived from an EMBL/GenBank/DDBJ whole genome shotgun (WGS) entry which is preliminary data.</text>
</comment>
<evidence type="ECO:0000313" key="3">
    <source>
        <dbReference type="Proteomes" id="UP001054945"/>
    </source>
</evidence>
<dbReference type="Proteomes" id="UP001054945">
    <property type="component" value="Unassembled WGS sequence"/>
</dbReference>
<reference evidence="2 3" key="1">
    <citation type="submission" date="2021-06" db="EMBL/GenBank/DDBJ databases">
        <title>Caerostris extrusa draft genome.</title>
        <authorList>
            <person name="Kono N."/>
            <person name="Arakawa K."/>
        </authorList>
    </citation>
    <scope>NUCLEOTIDE SEQUENCE [LARGE SCALE GENOMIC DNA]</scope>
</reference>
<proteinExistence type="predicted"/>
<feature type="compositionally biased region" description="Basic and acidic residues" evidence="1">
    <location>
        <begin position="94"/>
        <end position="115"/>
    </location>
</feature>
<sequence length="115" mass="13694">MVEQQQQRIYGSDAYFQTLNNEINRLRRSSENLYRDTIYDKPTWGGPVVQAQTPVPEIRTSPQTTERRKRKEKKTRKPRSWHPSPYVSEDEDDQMTREEKESENQSRDRSSSTTD</sequence>
<dbReference type="AlphaFoldDB" id="A0AAV4QA27"/>
<evidence type="ECO:0000313" key="2">
    <source>
        <dbReference type="EMBL" id="GIY05057.1"/>
    </source>
</evidence>
<feature type="region of interest" description="Disordered" evidence="1">
    <location>
        <begin position="40"/>
        <end position="115"/>
    </location>
</feature>
<protein>
    <submittedName>
        <fullName evidence="2">Protein piccolo</fullName>
    </submittedName>
</protein>
<dbReference type="EMBL" id="BPLR01005795">
    <property type="protein sequence ID" value="GIY05057.1"/>
    <property type="molecule type" value="Genomic_DNA"/>
</dbReference>
<organism evidence="2 3">
    <name type="scientific">Caerostris extrusa</name>
    <name type="common">Bark spider</name>
    <name type="synonym">Caerostris bankana</name>
    <dbReference type="NCBI Taxonomy" id="172846"/>
    <lineage>
        <taxon>Eukaryota</taxon>
        <taxon>Metazoa</taxon>
        <taxon>Ecdysozoa</taxon>
        <taxon>Arthropoda</taxon>
        <taxon>Chelicerata</taxon>
        <taxon>Arachnida</taxon>
        <taxon>Araneae</taxon>
        <taxon>Araneomorphae</taxon>
        <taxon>Entelegynae</taxon>
        <taxon>Araneoidea</taxon>
        <taxon>Araneidae</taxon>
        <taxon>Caerostris</taxon>
    </lineage>
</organism>
<evidence type="ECO:0000256" key="1">
    <source>
        <dbReference type="SAM" id="MobiDB-lite"/>
    </source>
</evidence>
<keyword evidence="3" id="KW-1185">Reference proteome</keyword>
<feature type="compositionally biased region" description="Basic residues" evidence="1">
    <location>
        <begin position="67"/>
        <end position="80"/>
    </location>
</feature>
<name>A0AAV4QA27_CAEEX</name>